<dbReference type="AlphaFoldDB" id="A0A167KU60"/>
<evidence type="ECO:0000313" key="1">
    <source>
        <dbReference type="EMBL" id="KZO95006.1"/>
    </source>
</evidence>
<protein>
    <submittedName>
        <fullName evidence="1">Uncharacterized protein</fullName>
    </submittedName>
</protein>
<gene>
    <name evidence="1" type="ORF">CALVIDRAFT_186922</name>
</gene>
<reference evidence="1 2" key="1">
    <citation type="journal article" date="2016" name="Mol. Biol. Evol.">
        <title>Comparative Genomics of Early-Diverging Mushroom-Forming Fungi Provides Insights into the Origins of Lignocellulose Decay Capabilities.</title>
        <authorList>
            <person name="Nagy L.G."/>
            <person name="Riley R."/>
            <person name="Tritt A."/>
            <person name="Adam C."/>
            <person name="Daum C."/>
            <person name="Floudas D."/>
            <person name="Sun H."/>
            <person name="Yadav J.S."/>
            <person name="Pangilinan J."/>
            <person name="Larsson K.H."/>
            <person name="Matsuura K."/>
            <person name="Barry K."/>
            <person name="Labutti K."/>
            <person name="Kuo R."/>
            <person name="Ohm R.A."/>
            <person name="Bhattacharya S.S."/>
            <person name="Shirouzu T."/>
            <person name="Yoshinaga Y."/>
            <person name="Martin F.M."/>
            <person name="Grigoriev I.V."/>
            <person name="Hibbett D.S."/>
        </authorList>
    </citation>
    <scope>NUCLEOTIDE SEQUENCE [LARGE SCALE GENOMIC DNA]</scope>
    <source>
        <strain evidence="1 2">TUFC12733</strain>
    </source>
</reference>
<evidence type="ECO:0000313" key="2">
    <source>
        <dbReference type="Proteomes" id="UP000076738"/>
    </source>
</evidence>
<sequence length="204" mass="23058">MAHVGRECSAYRSPWVDASSIRMVLAVVQGIPYAPHPPPFPLDFGIKLSETLANLRAGARELRAPHPHRLLRARSRITDERVFWRTRTLGILVFFDFYSLAALTLEAAQRWTTSMSARVLDVSDLYSSRRLWTAWHTKDSGNWQSPATPAAPRMSSVPARRYVWSTTSHPLAVLTCNLGRRSGCGRFQHIHSPMHFNRPADIKG</sequence>
<proteinExistence type="predicted"/>
<accession>A0A167KU60</accession>
<dbReference type="EMBL" id="KV417291">
    <property type="protein sequence ID" value="KZO95006.1"/>
    <property type="molecule type" value="Genomic_DNA"/>
</dbReference>
<keyword evidence="2" id="KW-1185">Reference proteome</keyword>
<name>A0A167KU60_CALVF</name>
<organism evidence="1 2">
    <name type="scientific">Calocera viscosa (strain TUFC12733)</name>
    <dbReference type="NCBI Taxonomy" id="1330018"/>
    <lineage>
        <taxon>Eukaryota</taxon>
        <taxon>Fungi</taxon>
        <taxon>Dikarya</taxon>
        <taxon>Basidiomycota</taxon>
        <taxon>Agaricomycotina</taxon>
        <taxon>Dacrymycetes</taxon>
        <taxon>Dacrymycetales</taxon>
        <taxon>Dacrymycetaceae</taxon>
        <taxon>Calocera</taxon>
    </lineage>
</organism>
<dbReference type="Proteomes" id="UP000076738">
    <property type="component" value="Unassembled WGS sequence"/>
</dbReference>